<evidence type="ECO:0000256" key="5">
    <source>
        <dbReference type="SAM" id="MobiDB-lite"/>
    </source>
</evidence>
<protein>
    <recommendedName>
        <fullName evidence="6">RING-type domain-containing protein</fullName>
    </recommendedName>
</protein>
<dbReference type="Gene3D" id="3.30.40.10">
    <property type="entry name" value="Zinc/RING finger domain, C3HC4 (zinc finger)"/>
    <property type="match status" value="1"/>
</dbReference>
<evidence type="ECO:0000256" key="2">
    <source>
        <dbReference type="ARBA" id="ARBA00022771"/>
    </source>
</evidence>
<dbReference type="GO" id="GO:0008270">
    <property type="term" value="F:zinc ion binding"/>
    <property type="evidence" value="ECO:0007669"/>
    <property type="project" value="UniProtKB-KW"/>
</dbReference>
<dbReference type="InterPro" id="IPR017907">
    <property type="entry name" value="Znf_RING_CS"/>
</dbReference>
<evidence type="ECO:0000256" key="3">
    <source>
        <dbReference type="ARBA" id="ARBA00022833"/>
    </source>
</evidence>
<dbReference type="Proteomes" id="UP000053558">
    <property type="component" value="Unassembled WGS sequence"/>
</dbReference>
<evidence type="ECO:0000313" key="8">
    <source>
        <dbReference type="Proteomes" id="UP000053558"/>
    </source>
</evidence>
<feature type="region of interest" description="Disordered" evidence="5">
    <location>
        <begin position="178"/>
        <end position="212"/>
    </location>
</feature>
<dbReference type="EMBL" id="JH711589">
    <property type="protein sequence ID" value="EIW75078.1"/>
    <property type="molecule type" value="Genomic_DNA"/>
</dbReference>
<dbReference type="OMA" id="HCICASC"/>
<comment type="caution">
    <text evidence="7">The sequence shown here is derived from an EMBL/GenBank/DDBJ whole genome shotgun (WGS) entry which is preliminary data.</text>
</comment>
<feature type="compositionally biased region" description="Basic and acidic residues" evidence="5">
    <location>
        <begin position="429"/>
        <end position="447"/>
    </location>
</feature>
<reference evidence="8" key="1">
    <citation type="journal article" date="2012" name="Science">
        <title>The Paleozoic origin of enzymatic lignin decomposition reconstructed from 31 fungal genomes.</title>
        <authorList>
            <person name="Floudas D."/>
            <person name="Binder M."/>
            <person name="Riley R."/>
            <person name="Barry K."/>
            <person name="Blanchette R.A."/>
            <person name="Henrissat B."/>
            <person name="Martinez A.T."/>
            <person name="Otillar R."/>
            <person name="Spatafora J.W."/>
            <person name="Yadav J.S."/>
            <person name="Aerts A."/>
            <person name="Benoit I."/>
            <person name="Boyd A."/>
            <person name="Carlson A."/>
            <person name="Copeland A."/>
            <person name="Coutinho P.M."/>
            <person name="de Vries R.P."/>
            <person name="Ferreira P."/>
            <person name="Findley K."/>
            <person name="Foster B."/>
            <person name="Gaskell J."/>
            <person name="Glotzer D."/>
            <person name="Gorecki P."/>
            <person name="Heitman J."/>
            <person name="Hesse C."/>
            <person name="Hori C."/>
            <person name="Igarashi K."/>
            <person name="Jurgens J.A."/>
            <person name="Kallen N."/>
            <person name="Kersten P."/>
            <person name="Kohler A."/>
            <person name="Kuees U."/>
            <person name="Kumar T.K.A."/>
            <person name="Kuo A."/>
            <person name="LaButti K."/>
            <person name="Larrondo L.F."/>
            <person name="Lindquist E."/>
            <person name="Ling A."/>
            <person name="Lombard V."/>
            <person name="Lucas S."/>
            <person name="Lundell T."/>
            <person name="Martin R."/>
            <person name="McLaughlin D.J."/>
            <person name="Morgenstern I."/>
            <person name="Morin E."/>
            <person name="Murat C."/>
            <person name="Nagy L.G."/>
            <person name="Nolan M."/>
            <person name="Ohm R.A."/>
            <person name="Patyshakuliyeva A."/>
            <person name="Rokas A."/>
            <person name="Ruiz-Duenas F.J."/>
            <person name="Sabat G."/>
            <person name="Salamov A."/>
            <person name="Samejima M."/>
            <person name="Schmutz J."/>
            <person name="Slot J.C."/>
            <person name="St John F."/>
            <person name="Stenlid J."/>
            <person name="Sun H."/>
            <person name="Sun S."/>
            <person name="Syed K."/>
            <person name="Tsang A."/>
            <person name="Wiebenga A."/>
            <person name="Young D."/>
            <person name="Pisabarro A."/>
            <person name="Eastwood D.C."/>
            <person name="Martin F."/>
            <person name="Cullen D."/>
            <person name="Grigoriev I.V."/>
            <person name="Hibbett D.S."/>
        </authorList>
    </citation>
    <scope>NUCLEOTIDE SEQUENCE [LARGE SCALE GENOMIC DNA]</scope>
    <source>
        <strain evidence="8">RWD-64-598 SS2</strain>
    </source>
</reference>
<keyword evidence="3" id="KW-0862">Zinc</keyword>
<feature type="compositionally biased region" description="Low complexity" evidence="5">
    <location>
        <begin position="407"/>
        <end position="419"/>
    </location>
</feature>
<dbReference type="InterPro" id="IPR013083">
    <property type="entry name" value="Znf_RING/FYVE/PHD"/>
</dbReference>
<dbReference type="Pfam" id="PF13639">
    <property type="entry name" value="zf-RING_2"/>
    <property type="match status" value="1"/>
</dbReference>
<dbReference type="RefSeq" id="XP_007774514.1">
    <property type="nucleotide sequence ID" value="XM_007776324.1"/>
</dbReference>
<feature type="region of interest" description="Disordered" evidence="5">
    <location>
        <begin position="262"/>
        <end position="447"/>
    </location>
</feature>
<dbReference type="PROSITE" id="PS00518">
    <property type="entry name" value="ZF_RING_1"/>
    <property type="match status" value="1"/>
</dbReference>
<evidence type="ECO:0000256" key="4">
    <source>
        <dbReference type="PROSITE-ProRule" id="PRU00175"/>
    </source>
</evidence>
<proteinExistence type="predicted"/>
<dbReference type="PROSITE" id="PS50089">
    <property type="entry name" value="ZF_RING_2"/>
    <property type="match status" value="1"/>
</dbReference>
<evidence type="ECO:0000259" key="6">
    <source>
        <dbReference type="PROSITE" id="PS50089"/>
    </source>
</evidence>
<dbReference type="InterPro" id="IPR001841">
    <property type="entry name" value="Znf_RING"/>
</dbReference>
<evidence type="ECO:0000313" key="7">
    <source>
        <dbReference type="EMBL" id="EIW75078.1"/>
    </source>
</evidence>
<name>A0A5M3M743_CONPW</name>
<feature type="domain" description="RING-type" evidence="6">
    <location>
        <begin position="11"/>
        <end position="61"/>
    </location>
</feature>
<organism evidence="7 8">
    <name type="scientific">Coniophora puteana (strain RWD-64-598)</name>
    <name type="common">Brown rot fungus</name>
    <dbReference type="NCBI Taxonomy" id="741705"/>
    <lineage>
        <taxon>Eukaryota</taxon>
        <taxon>Fungi</taxon>
        <taxon>Dikarya</taxon>
        <taxon>Basidiomycota</taxon>
        <taxon>Agaricomycotina</taxon>
        <taxon>Agaricomycetes</taxon>
        <taxon>Agaricomycetidae</taxon>
        <taxon>Boletales</taxon>
        <taxon>Coniophorineae</taxon>
        <taxon>Coniophoraceae</taxon>
        <taxon>Coniophora</taxon>
    </lineage>
</organism>
<dbReference type="AlphaFoldDB" id="A0A5M3M743"/>
<dbReference type="OrthoDB" id="6105938at2759"/>
<feature type="compositionally biased region" description="Basic and acidic residues" evidence="5">
    <location>
        <begin position="187"/>
        <end position="212"/>
    </location>
</feature>
<gene>
    <name evidence="7" type="ORF">CONPUDRAFT_169509</name>
</gene>
<dbReference type="KEGG" id="cput:CONPUDRAFT_169509"/>
<dbReference type="GeneID" id="19206247"/>
<sequence length="484" mass="53537">MDGGNGPIIECPICLGEQSLASVLSLKCGHCICASCVSQWVQTKIQNRECRKTAVPCPACREPFNAERDPRPVFFNLSSSSDSNPRSPKRRRISADSDTIDLTGDAGPSSTDARERHARQVQDLQSRIHKLETKLGLARNGAKDLEQQLREIAISLGIEQRQRANEVTTLKEKLEEKRGQVRLAKQRQQEAEEEAKRTTARASKADQDRTSALDELRTKDEELRTWQHRVTTFKLDEKKWKAKHKDSDREIQELRDEVTRLKGQLAAPPAAAPPDESLIVSAPDYNQLLGGASSDQGDADDPFGMGFGWEVEKTSVAEPSDSEDELNISSSSQPRPPSPRRLSSPGPAALENRPLPDDRRQPPAVNFQSDWNLAHAAPQGRVKKQKHQDDGELVLGGGSRAKGTIRKVSMTKSSGSSSRAKAKAKQTAKRPENRMEKVMGRDSKENKQLTLPYLGLADPKGKPSRNVVVATRAPIRAHADLRRT</sequence>
<feature type="region of interest" description="Disordered" evidence="5">
    <location>
        <begin position="71"/>
        <end position="116"/>
    </location>
</feature>
<evidence type="ECO:0000256" key="1">
    <source>
        <dbReference type="ARBA" id="ARBA00022723"/>
    </source>
</evidence>
<dbReference type="SUPFAM" id="SSF57850">
    <property type="entry name" value="RING/U-box"/>
    <property type="match status" value="1"/>
</dbReference>
<keyword evidence="2 4" id="KW-0863">Zinc-finger</keyword>
<dbReference type="SMART" id="SM00184">
    <property type="entry name" value="RING"/>
    <property type="match status" value="1"/>
</dbReference>
<keyword evidence="1" id="KW-0479">Metal-binding</keyword>
<accession>A0A5M3M743</accession>
<keyword evidence="8" id="KW-1185">Reference proteome</keyword>